<reference evidence="2 3" key="1">
    <citation type="submission" date="2023-07" db="EMBL/GenBank/DDBJ databases">
        <authorList>
            <person name="Girao M."/>
            <person name="Carvalho M.F."/>
        </authorList>
    </citation>
    <scope>NUCLEOTIDE SEQUENCE [LARGE SCALE GENOMIC DNA]</scope>
    <source>
        <strain evidence="2 3">66/93</strain>
    </source>
</reference>
<protein>
    <submittedName>
        <fullName evidence="2">Carboxymuconolactone decarboxylase family protein</fullName>
    </submittedName>
</protein>
<accession>A0ABU7KIR0</accession>
<dbReference type="Pfam" id="PF02627">
    <property type="entry name" value="CMD"/>
    <property type="match status" value="1"/>
</dbReference>
<name>A0ABU7KIR0_9ACTN</name>
<dbReference type="RefSeq" id="WP_330156474.1">
    <property type="nucleotide sequence ID" value="NZ_BAAAJA010000016.1"/>
</dbReference>
<dbReference type="Proteomes" id="UP001348641">
    <property type="component" value="Unassembled WGS sequence"/>
</dbReference>
<gene>
    <name evidence="2" type="ORF">Q8A49_01560</name>
</gene>
<dbReference type="Gene3D" id="1.20.1290.10">
    <property type="entry name" value="AhpD-like"/>
    <property type="match status" value="1"/>
</dbReference>
<dbReference type="PANTHER" id="PTHR34846:SF11">
    <property type="entry name" value="4-CARBOXYMUCONOLACTONE DECARBOXYLASE FAMILY PROTEIN (AFU_ORTHOLOGUE AFUA_6G11590)"/>
    <property type="match status" value="1"/>
</dbReference>
<dbReference type="SUPFAM" id="SSF69118">
    <property type="entry name" value="AhpD-like"/>
    <property type="match status" value="1"/>
</dbReference>
<evidence type="ECO:0000313" key="3">
    <source>
        <dbReference type="Proteomes" id="UP001348641"/>
    </source>
</evidence>
<organism evidence="2 3">
    <name type="scientific">Nocardiopsis tropica</name>
    <dbReference type="NCBI Taxonomy" id="109330"/>
    <lineage>
        <taxon>Bacteria</taxon>
        <taxon>Bacillati</taxon>
        <taxon>Actinomycetota</taxon>
        <taxon>Actinomycetes</taxon>
        <taxon>Streptosporangiales</taxon>
        <taxon>Nocardiopsidaceae</taxon>
        <taxon>Nocardiopsis</taxon>
    </lineage>
</organism>
<evidence type="ECO:0000259" key="1">
    <source>
        <dbReference type="Pfam" id="PF02627"/>
    </source>
</evidence>
<proteinExistence type="predicted"/>
<dbReference type="EMBL" id="JAUUCC010000002">
    <property type="protein sequence ID" value="MEE2049181.1"/>
    <property type="molecule type" value="Genomic_DNA"/>
</dbReference>
<evidence type="ECO:0000313" key="2">
    <source>
        <dbReference type="EMBL" id="MEE2049181.1"/>
    </source>
</evidence>
<sequence>MSDRVTLTEVSDMTPEELGVYEKFQSNLTRALLLTKGSAAPHLALGASFTVGLLSDLEREVIVMRVAKLRESEFERMLHYPLALKAGLSEEEIAAVEDGCFDRMDAKRAALVHYVDECILRHRASEAAFRGLNEHYTQNEIAEVTHLTGHCAMTAMFLDSLGIPLDEGIASWGRLTEIQD</sequence>
<comment type="caution">
    <text evidence="2">The sequence shown here is derived from an EMBL/GenBank/DDBJ whole genome shotgun (WGS) entry which is preliminary data.</text>
</comment>
<dbReference type="PANTHER" id="PTHR34846">
    <property type="entry name" value="4-CARBOXYMUCONOLACTONE DECARBOXYLASE FAMILY PROTEIN (AFU_ORTHOLOGUE AFUA_6G11590)"/>
    <property type="match status" value="1"/>
</dbReference>
<feature type="domain" description="Carboxymuconolactone decarboxylase-like" evidence="1">
    <location>
        <begin position="49"/>
        <end position="97"/>
    </location>
</feature>
<dbReference type="InterPro" id="IPR029032">
    <property type="entry name" value="AhpD-like"/>
</dbReference>
<dbReference type="InterPro" id="IPR003779">
    <property type="entry name" value="CMD-like"/>
</dbReference>